<comment type="caution">
    <text evidence="1">The sequence shown here is derived from an EMBL/GenBank/DDBJ whole genome shotgun (WGS) entry which is preliminary data.</text>
</comment>
<protein>
    <recommendedName>
        <fullName evidence="3">RNase H type-1 domain-containing protein</fullName>
    </recommendedName>
</protein>
<organism evidence="1 2">
    <name type="scientific">Quercus rubra</name>
    <name type="common">Northern red oak</name>
    <name type="synonym">Quercus borealis</name>
    <dbReference type="NCBI Taxonomy" id="3512"/>
    <lineage>
        <taxon>Eukaryota</taxon>
        <taxon>Viridiplantae</taxon>
        <taxon>Streptophyta</taxon>
        <taxon>Embryophyta</taxon>
        <taxon>Tracheophyta</taxon>
        <taxon>Spermatophyta</taxon>
        <taxon>Magnoliopsida</taxon>
        <taxon>eudicotyledons</taxon>
        <taxon>Gunneridae</taxon>
        <taxon>Pentapetalae</taxon>
        <taxon>rosids</taxon>
        <taxon>fabids</taxon>
        <taxon>Fagales</taxon>
        <taxon>Fagaceae</taxon>
        <taxon>Quercus</taxon>
    </lineage>
</organism>
<keyword evidence="2" id="KW-1185">Reference proteome</keyword>
<sequence>MAFYNFQIVEASIFIYNHCRGHQVMDLYKLWALDVHFPHSFSPNLIYRMVFLCKIKGYESNCNGEYGMVIQGSLEVLRTFRSCFVRHLKRDYNRAAHELAQFAKVAGSSQQWRGVEPPMLRQVLLLDRAKI</sequence>
<reference evidence="1 2" key="1">
    <citation type="journal article" date="2023" name="G3 (Bethesda)">
        <title>A haplotype-resolved chromosome-scale genome for Quercus rubra L. provides insights into the genetics of adaptive traits for red oak species.</title>
        <authorList>
            <person name="Kapoor B."/>
            <person name="Jenkins J."/>
            <person name="Schmutz J."/>
            <person name="Zhebentyayeva T."/>
            <person name="Kuelheim C."/>
            <person name="Coggeshall M."/>
            <person name="Heim C."/>
            <person name="Lasky J.R."/>
            <person name="Leites L."/>
            <person name="Islam-Faridi N."/>
            <person name="Romero-Severson J."/>
            <person name="DeLeo V.L."/>
            <person name="Lucas S.M."/>
            <person name="Lazic D."/>
            <person name="Gailing O."/>
            <person name="Carlson J."/>
            <person name="Staton M."/>
        </authorList>
    </citation>
    <scope>NUCLEOTIDE SEQUENCE [LARGE SCALE GENOMIC DNA]</scope>
    <source>
        <strain evidence="1">Pseudo-F2</strain>
    </source>
</reference>
<accession>A0AAN7FCH6</accession>
<dbReference type="AlphaFoldDB" id="A0AAN7FCH6"/>
<evidence type="ECO:0000313" key="2">
    <source>
        <dbReference type="Proteomes" id="UP001324115"/>
    </source>
</evidence>
<name>A0AAN7FCH6_QUERU</name>
<gene>
    <name evidence="1" type="ORF">RGQ29_021188</name>
</gene>
<evidence type="ECO:0008006" key="3">
    <source>
        <dbReference type="Google" id="ProtNLM"/>
    </source>
</evidence>
<evidence type="ECO:0000313" key="1">
    <source>
        <dbReference type="EMBL" id="KAK4590893.1"/>
    </source>
</evidence>
<proteinExistence type="predicted"/>
<dbReference type="Proteomes" id="UP001324115">
    <property type="component" value="Unassembled WGS sequence"/>
</dbReference>
<dbReference type="EMBL" id="JAXUIC010000005">
    <property type="protein sequence ID" value="KAK4590893.1"/>
    <property type="molecule type" value="Genomic_DNA"/>
</dbReference>